<accession>A0AAD9DNB8</accession>
<reference evidence="2" key="1">
    <citation type="submission" date="2023-03" db="EMBL/GenBank/DDBJ databases">
        <title>Electrophorus voltai genome.</title>
        <authorList>
            <person name="Bian C."/>
        </authorList>
    </citation>
    <scope>NUCLEOTIDE SEQUENCE</scope>
    <source>
        <strain evidence="2">CB-2022</strain>
        <tissue evidence="2">Muscle</tissue>
    </source>
</reference>
<sequence>MSSALKSSTIATGFLGPFSPCRRRGECSACAGPEQTANMGPGLKKRNSQRRPRIRKEEDEVRSARMAEGLTAAAPARGVRFLAAPGFDRNASPFGRLAVRIEVFRARRPLPERVGGAAAGPSGRGFLGEYVQRSGLFPVQSAHYWPGALLETDFPHGVSLKITPSHTQELLSSSRPRNGVRVFQLSTSRLLTMTLATVRPYFVGVLRPVTASLVRVPLLRHSRGSRSPRRPPQRCFPRMDRIQQLRREYQQALREGAAPAYEELEARRRGLELDPRAPPVSVVGSVTRHAGCVRLLFSPHPPLSLSRSPFLKKRQPYCRVNNSDDASVRTQQDLSFVVKLCGLVRKNASAGSLAGGQGCGTLKTLKSSPRARSPSQPHLSLSRAFVLGKPQAYDAFAQSARGVGLLGSFLFASNVIWDRARRRRRPPPRLGLPMLNPQCPRGVASPGWYPATRTWSASTPPCPGLVVRIKTLEKNRHPFPAQTDRHRQTQYDGPTGNRPPQMAALNGGSFGDTDLPSSAPGVVECRSQVDITELKGHYCIPHISAPSGSVSPTVFEPLSSAVSESRRALVLPLRGPADTDEYTAQPWAGHRDPAHYASPLPAYHSSYPRPLDPRQGDLGFYNPPPPQRGPMRQDVPPSPPVPLRAPRYDTMNHRGFRNTSPERFGFVEGRHSDPRQKNGMTAAV</sequence>
<evidence type="ECO:0000313" key="3">
    <source>
        <dbReference type="Proteomes" id="UP001239994"/>
    </source>
</evidence>
<dbReference type="Proteomes" id="UP001239994">
    <property type="component" value="Unassembled WGS sequence"/>
</dbReference>
<comment type="caution">
    <text evidence="2">The sequence shown here is derived from an EMBL/GenBank/DDBJ whole genome shotgun (WGS) entry which is preliminary data.</text>
</comment>
<protein>
    <submittedName>
        <fullName evidence="2">Uncharacterized protein</fullName>
    </submittedName>
</protein>
<evidence type="ECO:0000256" key="1">
    <source>
        <dbReference type="SAM" id="MobiDB-lite"/>
    </source>
</evidence>
<name>A0AAD9DNB8_9TELE</name>
<feature type="region of interest" description="Disordered" evidence="1">
    <location>
        <begin position="613"/>
        <end position="684"/>
    </location>
</feature>
<dbReference type="AlphaFoldDB" id="A0AAD9DNB8"/>
<evidence type="ECO:0000313" key="2">
    <source>
        <dbReference type="EMBL" id="KAK1789030.1"/>
    </source>
</evidence>
<organism evidence="2 3">
    <name type="scientific">Electrophorus voltai</name>
    <dbReference type="NCBI Taxonomy" id="2609070"/>
    <lineage>
        <taxon>Eukaryota</taxon>
        <taxon>Metazoa</taxon>
        <taxon>Chordata</taxon>
        <taxon>Craniata</taxon>
        <taxon>Vertebrata</taxon>
        <taxon>Euteleostomi</taxon>
        <taxon>Actinopterygii</taxon>
        <taxon>Neopterygii</taxon>
        <taxon>Teleostei</taxon>
        <taxon>Ostariophysi</taxon>
        <taxon>Gymnotiformes</taxon>
        <taxon>Gymnotoidei</taxon>
        <taxon>Gymnotidae</taxon>
        <taxon>Electrophorus</taxon>
    </lineage>
</organism>
<feature type="region of interest" description="Disordered" evidence="1">
    <location>
        <begin position="32"/>
        <end position="63"/>
    </location>
</feature>
<proteinExistence type="predicted"/>
<gene>
    <name evidence="2" type="ORF">P4O66_014984</name>
</gene>
<keyword evidence="3" id="KW-1185">Reference proteome</keyword>
<feature type="compositionally biased region" description="Basic residues" evidence="1">
    <location>
        <begin position="43"/>
        <end position="54"/>
    </location>
</feature>
<dbReference type="EMBL" id="JAROKS010000022">
    <property type="protein sequence ID" value="KAK1789030.1"/>
    <property type="molecule type" value="Genomic_DNA"/>
</dbReference>